<reference evidence="4 5" key="1">
    <citation type="journal article" date="2019" name="Front. Microbiol.">
        <title>Thermoanaerosceptrum fracticalcis gen. nov. sp. nov., a Novel Fumarate-Fermenting Microorganism From a Deep Fractured Carbonate Aquifer of the US Great Basin.</title>
        <authorList>
            <person name="Hamilton-Brehm S.D."/>
            <person name="Stewart L.E."/>
            <person name="Zavarin M."/>
            <person name="Caldwell M."/>
            <person name="Lawson P.A."/>
            <person name="Onstott T.C."/>
            <person name="Grzymski J."/>
            <person name="Neveux I."/>
            <person name="Lollar B.S."/>
            <person name="Russell C.E."/>
            <person name="Moser D.P."/>
        </authorList>
    </citation>
    <scope>NUCLEOTIDE SEQUENCE [LARGE SCALE GENOMIC DNA]</scope>
    <source>
        <strain evidence="4 5">DRI-13</strain>
    </source>
</reference>
<feature type="domain" description="Aconitase A/isopropylmalate dehydratase small subunit swivel" evidence="3">
    <location>
        <begin position="48"/>
        <end position="105"/>
    </location>
</feature>
<dbReference type="AlphaFoldDB" id="A0A7G6E6D2"/>
<evidence type="ECO:0000313" key="4">
    <source>
        <dbReference type="EMBL" id="QNB47636.1"/>
    </source>
</evidence>
<dbReference type="GO" id="GO:0016836">
    <property type="term" value="F:hydro-lyase activity"/>
    <property type="evidence" value="ECO:0007669"/>
    <property type="project" value="InterPro"/>
</dbReference>
<evidence type="ECO:0000256" key="1">
    <source>
        <dbReference type="ARBA" id="ARBA00009869"/>
    </source>
</evidence>
<name>A0A7G6E6D2_THEFR</name>
<dbReference type="InterPro" id="IPR050075">
    <property type="entry name" value="LeuD"/>
</dbReference>
<sequence>MQYTGRVHRFGNNINTDIHISGKYKPSGTPFTELVNDIFLKLDPEFKKRIQPGDFIVAGEGFGTTSSREDAIAVLKHYGIRAVIAPSFGYLFFRNAINLGLYVIRCEIPPEIMTGDRITVDFSNGRIILPTENVKSFEPYPSIIVSIIENGGLLPYVKKQKAYKVEYQ</sequence>
<dbReference type="KEGG" id="tfr:BR63_15950"/>
<dbReference type="InterPro" id="IPR015928">
    <property type="entry name" value="Aconitase/3IPM_dehydase_swvl"/>
</dbReference>
<dbReference type="RefSeq" id="WP_034421807.1">
    <property type="nucleotide sequence ID" value="NZ_CP045798.1"/>
</dbReference>
<organism evidence="4 5">
    <name type="scientific">Thermanaerosceptrum fracticalcis</name>
    <dbReference type="NCBI Taxonomy" id="1712410"/>
    <lineage>
        <taxon>Bacteria</taxon>
        <taxon>Bacillati</taxon>
        <taxon>Bacillota</taxon>
        <taxon>Clostridia</taxon>
        <taxon>Eubacteriales</taxon>
        <taxon>Peptococcaceae</taxon>
        <taxon>Thermanaerosceptrum</taxon>
    </lineage>
</organism>
<protein>
    <submittedName>
        <fullName evidence="4">3-isopropylmalate dehydratase</fullName>
    </submittedName>
</protein>
<evidence type="ECO:0000256" key="2">
    <source>
        <dbReference type="ARBA" id="ARBA00023239"/>
    </source>
</evidence>
<evidence type="ECO:0000313" key="5">
    <source>
        <dbReference type="Proteomes" id="UP000515847"/>
    </source>
</evidence>
<comment type="similarity">
    <text evidence="1">Belongs to the LeuD family. LeuD type 2 subfamily.</text>
</comment>
<accession>A0A7G6E6D2</accession>
<dbReference type="EMBL" id="CP045798">
    <property type="protein sequence ID" value="QNB47636.1"/>
    <property type="molecule type" value="Genomic_DNA"/>
</dbReference>
<dbReference type="PANTHER" id="PTHR43345:SF2">
    <property type="entry name" value="3-ISOPROPYLMALATE DEHYDRATASE SMALL SUBUNIT 1"/>
    <property type="match status" value="1"/>
</dbReference>
<dbReference type="NCBIfam" id="TIGR02087">
    <property type="entry name" value="LEUD_arch"/>
    <property type="match status" value="1"/>
</dbReference>
<dbReference type="InterPro" id="IPR000573">
    <property type="entry name" value="AconitaseA/IPMdHydase_ssu_swvl"/>
</dbReference>
<dbReference type="OrthoDB" id="9777465at2"/>
<keyword evidence="5" id="KW-1185">Reference proteome</keyword>
<dbReference type="SUPFAM" id="SSF52016">
    <property type="entry name" value="LeuD/IlvD-like"/>
    <property type="match status" value="1"/>
</dbReference>
<dbReference type="Proteomes" id="UP000515847">
    <property type="component" value="Chromosome"/>
</dbReference>
<proteinExistence type="inferred from homology"/>
<dbReference type="Gene3D" id="3.20.19.10">
    <property type="entry name" value="Aconitase, domain 4"/>
    <property type="match status" value="1"/>
</dbReference>
<keyword evidence="2" id="KW-0456">Lyase</keyword>
<dbReference type="PANTHER" id="PTHR43345">
    <property type="entry name" value="3-ISOPROPYLMALATE DEHYDRATASE SMALL SUBUNIT 2-RELATED-RELATED"/>
    <property type="match status" value="1"/>
</dbReference>
<evidence type="ECO:0000259" key="3">
    <source>
        <dbReference type="Pfam" id="PF00694"/>
    </source>
</evidence>
<gene>
    <name evidence="4" type="ORF">BR63_15950</name>
</gene>
<dbReference type="InterPro" id="IPR011827">
    <property type="entry name" value="LeuD_type2/HacB/DmdB"/>
</dbReference>
<dbReference type="Pfam" id="PF00694">
    <property type="entry name" value="Aconitase_C"/>
    <property type="match status" value="1"/>
</dbReference>